<dbReference type="InterPro" id="IPR011701">
    <property type="entry name" value="MFS"/>
</dbReference>
<feature type="transmembrane region" description="Helical" evidence="8">
    <location>
        <begin position="785"/>
        <end position="804"/>
    </location>
</feature>
<feature type="transmembrane region" description="Helical" evidence="8">
    <location>
        <begin position="236"/>
        <end position="263"/>
    </location>
</feature>
<keyword evidence="4 8" id="KW-0812">Transmembrane</keyword>
<feature type="domain" description="Major facilitator superfamily (MFS) profile" evidence="9">
    <location>
        <begin position="380"/>
        <end position="810"/>
    </location>
</feature>
<keyword evidence="11" id="KW-1185">Reference proteome</keyword>
<feature type="transmembrane region" description="Helical" evidence="8">
    <location>
        <begin position="710"/>
        <end position="738"/>
    </location>
</feature>
<feature type="transmembrane region" description="Helical" evidence="8">
    <location>
        <begin position="532"/>
        <end position="552"/>
    </location>
</feature>
<comment type="subcellular location">
    <subcellularLocation>
        <location evidence="1">Endomembrane system</location>
        <topology evidence="1">Multi-pass membrane protein</topology>
    </subcellularLocation>
</comment>
<dbReference type="InterPro" id="IPR051788">
    <property type="entry name" value="MFS_Transporter"/>
</dbReference>
<keyword evidence="3" id="KW-0813">Transport</keyword>
<feature type="transmembrane region" description="Helical" evidence="8">
    <location>
        <begin position="657"/>
        <end position="675"/>
    </location>
</feature>
<protein>
    <recommendedName>
        <fullName evidence="9">Major facilitator superfamily (MFS) profile domain-containing protein</fullName>
    </recommendedName>
</protein>
<keyword evidence="6 8" id="KW-0472">Membrane</keyword>
<comment type="similarity">
    <text evidence="2">Belongs to the major facilitator superfamily.</text>
</comment>
<dbReference type="GO" id="GO:0012505">
    <property type="term" value="C:endomembrane system"/>
    <property type="evidence" value="ECO:0007669"/>
    <property type="project" value="UniProtKB-SubCell"/>
</dbReference>
<feature type="transmembrane region" description="Helical" evidence="8">
    <location>
        <begin position="750"/>
        <end position="773"/>
    </location>
</feature>
<evidence type="ECO:0000256" key="7">
    <source>
        <dbReference type="SAM" id="MobiDB-lite"/>
    </source>
</evidence>
<dbReference type="GO" id="GO:0022857">
    <property type="term" value="F:transmembrane transporter activity"/>
    <property type="evidence" value="ECO:0007669"/>
    <property type="project" value="InterPro"/>
</dbReference>
<feature type="transmembrane region" description="Helical" evidence="8">
    <location>
        <begin position="203"/>
        <end position="224"/>
    </location>
</feature>
<organism evidence="10 11">
    <name type="scientific">Trametes cubensis</name>
    <dbReference type="NCBI Taxonomy" id="1111947"/>
    <lineage>
        <taxon>Eukaryota</taxon>
        <taxon>Fungi</taxon>
        <taxon>Dikarya</taxon>
        <taxon>Basidiomycota</taxon>
        <taxon>Agaricomycotina</taxon>
        <taxon>Agaricomycetes</taxon>
        <taxon>Polyporales</taxon>
        <taxon>Polyporaceae</taxon>
        <taxon>Trametes</taxon>
    </lineage>
</organism>
<feature type="region of interest" description="Disordered" evidence="7">
    <location>
        <begin position="278"/>
        <end position="299"/>
    </location>
</feature>
<accession>A0AAD7X3C0</accession>
<feature type="compositionally biased region" description="Basic and acidic residues" evidence="7">
    <location>
        <begin position="283"/>
        <end position="292"/>
    </location>
</feature>
<comment type="caution">
    <text evidence="10">The sequence shown here is derived from an EMBL/GenBank/DDBJ whole genome shotgun (WGS) entry which is preliminary data.</text>
</comment>
<evidence type="ECO:0000256" key="2">
    <source>
        <dbReference type="ARBA" id="ARBA00008335"/>
    </source>
</evidence>
<name>A0AAD7X3C0_9APHY</name>
<evidence type="ECO:0000256" key="5">
    <source>
        <dbReference type="ARBA" id="ARBA00022989"/>
    </source>
</evidence>
<dbReference type="InterPro" id="IPR036259">
    <property type="entry name" value="MFS_trans_sf"/>
</dbReference>
<feature type="transmembrane region" description="Helical" evidence="8">
    <location>
        <begin position="629"/>
        <end position="648"/>
    </location>
</feature>
<gene>
    <name evidence="10" type="ORF">ONZ51_g12934</name>
</gene>
<sequence>MVIGAFAQVIGYALEAPAPPFPVFVLGYAVNGFGLSLQDAGANGFVASLKENAATKMGILHAIYGVGALSSPLVATQFAQLSRWSFHYLVSLGIALSNAILLIAVFRFKTQDACLAEIGQIPSHESGNEDGDANKYRQMFKLRVLHLMAFFILIYVGVEVTLGVTDRLDRHVGERRAIFLYGLLAVAVLLPSLELVIWLVPSLIGGGIAVSFVGVLLGPIYPIVMNHAGRVLPPWLLTGCIGWIAGFGQAGSAFLPFLTGALASRVGIKSLQPLIAASQRPGESSDKLDPRAHPASSSSNAVDIELSTIHTGHSVQLAPDAPDTAVLTSKASASADRDKDGAYIESNPVEGLQYSGSRAASPQVTFPASTPSSRRKARIQFATVCWALFLAGWNDGSTGPLLPRMQSVYHVGFAIVSLIFVFNCVGFVTGAAANVWLTDRLGFGTVMVIGSLSQVIGYALEAPAPPFPVFVLGYAINGFGLSLQNAGANSFVASLKENTSTKLGILHAVYGTGALASPLVATQFSQMSHWSFHYLVSLSIALSNTASLIAVFRFRTQDACLEEIGQASSQDGAGEGTNNANKYQQMFRLRTVHLMAFFILIYVGVEVTLGGWIVTYVIQLRGGGPSSGYISSGFFGGLTLGRVGLLWVNQKVGERRAIFMYAILAIAYVPFSSPAHSLRLPYPTPFRLPSIASQLVPLTHHASARYSLELIIWLVPSLIGGGIAVSFVGVLLGPIYPIVMNQARGVLPPWLLNGCIGWIAGFGQAGSAFLPFLTGALAAKVGIKSLQPLLVSMMGFMIMLWALVPNNQRRED</sequence>
<dbReference type="Proteomes" id="UP001215151">
    <property type="component" value="Unassembled WGS sequence"/>
</dbReference>
<dbReference type="PANTHER" id="PTHR23514:SF3">
    <property type="entry name" value="BYPASS OF STOP CODON PROTEIN 6"/>
    <property type="match status" value="1"/>
</dbReference>
<dbReference type="PROSITE" id="PS50850">
    <property type="entry name" value="MFS"/>
    <property type="match status" value="1"/>
</dbReference>
<keyword evidence="5 8" id="KW-1133">Transmembrane helix</keyword>
<proteinExistence type="inferred from homology"/>
<evidence type="ECO:0000259" key="9">
    <source>
        <dbReference type="PROSITE" id="PS50850"/>
    </source>
</evidence>
<evidence type="ECO:0000256" key="1">
    <source>
        <dbReference type="ARBA" id="ARBA00004127"/>
    </source>
</evidence>
<dbReference type="AlphaFoldDB" id="A0AAD7X3C0"/>
<evidence type="ECO:0000256" key="8">
    <source>
        <dbReference type="SAM" id="Phobius"/>
    </source>
</evidence>
<dbReference type="EMBL" id="JAPEVG010000930">
    <property type="protein sequence ID" value="KAJ8454601.1"/>
    <property type="molecule type" value="Genomic_DNA"/>
</dbReference>
<feature type="transmembrane region" description="Helical" evidence="8">
    <location>
        <begin position="503"/>
        <end position="520"/>
    </location>
</feature>
<dbReference type="InterPro" id="IPR020846">
    <property type="entry name" value="MFS_dom"/>
</dbReference>
<feature type="transmembrane region" description="Helical" evidence="8">
    <location>
        <begin position="144"/>
        <end position="165"/>
    </location>
</feature>
<feature type="transmembrane region" description="Helical" evidence="8">
    <location>
        <begin position="59"/>
        <end position="79"/>
    </location>
</feature>
<feature type="transmembrane region" description="Helical" evidence="8">
    <location>
        <begin position="177"/>
        <end position="196"/>
    </location>
</feature>
<reference evidence="10" key="1">
    <citation type="submission" date="2022-11" db="EMBL/GenBank/DDBJ databases">
        <title>Genome Sequence of Cubamyces cubensis.</title>
        <authorList>
            <person name="Buettner E."/>
        </authorList>
    </citation>
    <scope>NUCLEOTIDE SEQUENCE</scope>
    <source>
        <strain evidence="10">MPL-01</strain>
    </source>
</reference>
<evidence type="ECO:0000256" key="4">
    <source>
        <dbReference type="ARBA" id="ARBA00022692"/>
    </source>
</evidence>
<dbReference type="Pfam" id="PF07690">
    <property type="entry name" value="MFS_1"/>
    <property type="match status" value="1"/>
</dbReference>
<feature type="transmembrane region" description="Helical" evidence="8">
    <location>
        <begin position="85"/>
        <end position="106"/>
    </location>
</feature>
<evidence type="ECO:0000313" key="11">
    <source>
        <dbReference type="Proteomes" id="UP001215151"/>
    </source>
</evidence>
<evidence type="ECO:0000256" key="3">
    <source>
        <dbReference type="ARBA" id="ARBA00022448"/>
    </source>
</evidence>
<feature type="transmembrane region" description="Helical" evidence="8">
    <location>
        <begin position="592"/>
        <end position="617"/>
    </location>
</feature>
<dbReference type="GO" id="GO:0016020">
    <property type="term" value="C:membrane"/>
    <property type="evidence" value="ECO:0007669"/>
    <property type="project" value="TreeGrafter"/>
</dbReference>
<feature type="transmembrane region" description="Helical" evidence="8">
    <location>
        <begin position="466"/>
        <end position="483"/>
    </location>
</feature>
<dbReference type="SUPFAM" id="SSF103473">
    <property type="entry name" value="MFS general substrate transporter"/>
    <property type="match status" value="2"/>
</dbReference>
<dbReference type="Gene3D" id="1.20.1250.20">
    <property type="entry name" value="MFS general substrate transporter like domains"/>
    <property type="match status" value="3"/>
</dbReference>
<evidence type="ECO:0000256" key="6">
    <source>
        <dbReference type="ARBA" id="ARBA00023136"/>
    </source>
</evidence>
<feature type="transmembrane region" description="Helical" evidence="8">
    <location>
        <begin position="408"/>
        <end position="429"/>
    </location>
</feature>
<dbReference type="PANTHER" id="PTHR23514">
    <property type="entry name" value="BYPASS OF STOP CODON PROTEIN 6"/>
    <property type="match status" value="1"/>
</dbReference>
<evidence type="ECO:0000313" key="10">
    <source>
        <dbReference type="EMBL" id="KAJ8454601.1"/>
    </source>
</evidence>